<feature type="transmembrane region" description="Helical" evidence="8">
    <location>
        <begin position="75"/>
        <end position="94"/>
    </location>
</feature>
<evidence type="ECO:0000256" key="5">
    <source>
        <dbReference type="ARBA" id="ARBA00038039"/>
    </source>
</evidence>
<evidence type="ECO:0008006" key="11">
    <source>
        <dbReference type="Google" id="ProtNLM"/>
    </source>
</evidence>
<reference evidence="10" key="1">
    <citation type="submission" date="2020-01" db="EMBL/GenBank/DDBJ databases">
        <authorList>
            <consortium name="DOE Joint Genome Institute"/>
            <person name="Haridas S."/>
            <person name="Albert R."/>
            <person name="Binder M."/>
            <person name="Bloem J."/>
            <person name="Labutti K."/>
            <person name="Salamov A."/>
            <person name="Andreopoulos B."/>
            <person name="Baker S.E."/>
            <person name="Barry K."/>
            <person name="Bills G."/>
            <person name="Bluhm B.H."/>
            <person name="Cannon C."/>
            <person name="Castanera R."/>
            <person name="Culley D.E."/>
            <person name="Daum C."/>
            <person name="Ezra D."/>
            <person name="Gonzalez J.B."/>
            <person name="Henrissat B."/>
            <person name="Kuo A."/>
            <person name="Liang C."/>
            <person name="Lipzen A."/>
            <person name="Lutzoni F."/>
            <person name="Magnuson J."/>
            <person name="Mondo S."/>
            <person name="Nolan M."/>
            <person name="Ohm R."/>
            <person name="Pangilinan J."/>
            <person name="Park H.-J."/>
            <person name="Ramirez L."/>
            <person name="Alfaro M."/>
            <person name="Sun H."/>
            <person name="Tritt A."/>
            <person name="Yoshinaga Y."/>
            <person name="Zwiers L.-H."/>
            <person name="Turgeon B.G."/>
            <person name="Goodwin S.B."/>
            <person name="Spatafora J.W."/>
            <person name="Crous P.W."/>
            <person name="Grigoriev I.V."/>
        </authorList>
    </citation>
    <scope>NUCLEOTIDE SEQUENCE</scope>
    <source>
        <strain evidence="10">CBS 342.82</strain>
    </source>
</reference>
<dbReference type="GO" id="GO:0015174">
    <property type="term" value="F:basic amino acid transmembrane transporter activity"/>
    <property type="evidence" value="ECO:0007669"/>
    <property type="project" value="TreeGrafter"/>
</dbReference>
<evidence type="ECO:0000313" key="10">
    <source>
        <dbReference type="RefSeq" id="XP_033464050.1"/>
    </source>
</evidence>
<dbReference type="Proteomes" id="UP000504637">
    <property type="component" value="Unplaced"/>
</dbReference>
<feature type="region of interest" description="Disordered" evidence="7">
    <location>
        <begin position="422"/>
        <end position="447"/>
    </location>
</feature>
<feature type="region of interest" description="Disordered" evidence="7">
    <location>
        <begin position="131"/>
        <end position="192"/>
    </location>
</feature>
<dbReference type="AlphaFoldDB" id="A0A6J3MH43"/>
<proteinExistence type="inferred from homology"/>
<dbReference type="RefSeq" id="XP_033464050.1">
    <property type="nucleotide sequence ID" value="XM_033600290.1"/>
</dbReference>
<evidence type="ECO:0000256" key="6">
    <source>
        <dbReference type="ARBA" id="ARBA00050768"/>
    </source>
</evidence>
<accession>A0A6J3MH43</accession>
<feature type="transmembrane region" description="Helical" evidence="8">
    <location>
        <begin position="279"/>
        <end position="299"/>
    </location>
</feature>
<dbReference type="FunFam" id="1.20.1280.290:FF:000009">
    <property type="entry name" value="PQ loop repeat family protein"/>
    <property type="match status" value="1"/>
</dbReference>
<evidence type="ECO:0000256" key="2">
    <source>
        <dbReference type="ARBA" id="ARBA00022692"/>
    </source>
</evidence>
<sequence>PWLPPTILSTALPSHCTPENDFLLQLSRTFNTCIPTPLALVSTLFGILSIIAWLFAQVPQIYKNWKFQSTSGLSIWFLVEWFGGDVGNLLGALFTHQATWQVTIGAYYVLVDMCLLGQWIWYEKLRHGQTPDGEGRSAAGQTAPRTIFRAPTFDKSSNDAEKSSLSSSGQPATPGGRTLYRAGNGTASSFPSPSPRTMMMIACLIAVVAASPIQQQDAAPGQHGALPQTSDRRPHLEEAPPTALEQAGSLLAWTSTFLYLGSRLPQLLKNWKRKSTAGLSFHLFLAAFCGNFFYSAALLTNPNAWSDFEPYGGGGWAGAAGNDRARWILNGLPFFLGAAGVLGLDASVGIQFMIYGDAAQKLVVLDEETDGEGGGGGAQDLIRSVVLLDADRRSSFSAATDDSRWRWRRVSGWMRGWIPTGSELGAAGPDEREALLRPVSRQGGGGG</sequence>
<organism evidence="10">
    <name type="scientific">Dissoconium aciculare CBS 342.82</name>
    <dbReference type="NCBI Taxonomy" id="1314786"/>
    <lineage>
        <taxon>Eukaryota</taxon>
        <taxon>Fungi</taxon>
        <taxon>Dikarya</taxon>
        <taxon>Ascomycota</taxon>
        <taxon>Pezizomycotina</taxon>
        <taxon>Dothideomycetes</taxon>
        <taxon>Dothideomycetidae</taxon>
        <taxon>Mycosphaerellales</taxon>
        <taxon>Dissoconiaceae</taxon>
        <taxon>Dissoconium</taxon>
    </lineage>
</organism>
<comment type="similarity">
    <text evidence="5">Belongs to the laat-1 family.</text>
</comment>
<dbReference type="SMART" id="SM00679">
    <property type="entry name" value="CTNS"/>
    <property type="match status" value="2"/>
</dbReference>
<keyword evidence="3 8" id="KW-1133">Transmembrane helix</keyword>
<keyword evidence="4 8" id="KW-0472">Membrane</keyword>
<dbReference type="GO" id="GO:0000329">
    <property type="term" value="C:fungal-type vacuole membrane"/>
    <property type="evidence" value="ECO:0007669"/>
    <property type="project" value="TreeGrafter"/>
</dbReference>
<evidence type="ECO:0000313" key="9">
    <source>
        <dbReference type="Proteomes" id="UP000504637"/>
    </source>
</evidence>
<evidence type="ECO:0000256" key="3">
    <source>
        <dbReference type="ARBA" id="ARBA00022989"/>
    </source>
</evidence>
<protein>
    <recommendedName>
        <fullName evidence="11">PQ-loop-domain-containing protein</fullName>
    </recommendedName>
</protein>
<comment type="subcellular location">
    <subcellularLocation>
        <location evidence="1">Membrane</location>
        <topology evidence="1">Multi-pass membrane protein</topology>
    </subcellularLocation>
</comment>
<reference evidence="10" key="3">
    <citation type="submission" date="2025-08" db="UniProtKB">
        <authorList>
            <consortium name="RefSeq"/>
        </authorList>
    </citation>
    <scope>IDENTIFICATION</scope>
    <source>
        <strain evidence="10">CBS 342.82</strain>
    </source>
</reference>
<dbReference type="Gene3D" id="1.20.1280.290">
    <property type="match status" value="2"/>
</dbReference>
<feature type="transmembrane region" description="Helical" evidence="8">
    <location>
        <begin position="100"/>
        <end position="122"/>
    </location>
</feature>
<name>A0A6J3MH43_9PEZI</name>
<keyword evidence="9" id="KW-1185">Reference proteome</keyword>
<dbReference type="InterPro" id="IPR006603">
    <property type="entry name" value="PQ-loop_rpt"/>
</dbReference>
<feature type="non-terminal residue" evidence="10">
    <location>
        <position position="447"/>
    </location>
</feature>
<dbReference type="InterPro" id="IPR051415">
    <property type="entry name" value="LAAT-1"/>
</dbReference>
<comment type="catalytic activity">
    <reaction evidence="6">
        <text>L-histidine(out) + L-arginine(in) = L-histidine(in) + L-arginine(out)</text>
        <dbReference type="Rhea" id="RHEA:71063"/>
        <dbReference type="ChEBI" id="CHEBI:32682"/>
        <dbReference type="ChEBI" id="CHEBI:57595"/>
    </reaction>
</comment>
<evidence type="ECO:0000256" key="1">
    <source>
        <dbReference type="ARBA" id="ARBA00004141"/>
    </source>
</evidence>
<reference evidence="10" key="2">
    <citation type="submission" date="2020-04" db="EMBL/GenBank/DDBJ databases">
        <authorList>
            <consortium name="NCBI Genome Project"/>
        </authorList>
    </citation>
    <scope>NUCLEOTIDE SEQUENCE</scope>
    <source>
        <strain evidence="10">CBS 342.82</strain>
    </source>
</reference>
<dbReference type="PANTHER" id="PTHR16201">
    <property type="entry name" value="SEVEN TRANSMEMBRANE PROTEIN 1-RELATED"/>
    <property type="match status" value="1"/>
</dbReference>
<feature type="transmembrane region" description="Helical" evidence="8">
    <location>
        <begin position="334"/>
        <end position="355"/>
    </location>
</feature>
<dbReference type="PANTHER" id="PTHR16201:SF34">
    <property type="entry name" value="LYSOSOMAL AMINO ACID TRANSPORTER 1"/>
    <property type="match status" value="1"/>
</dbReference>
<keyword evidence="2 8" id="KW-0812">Transmembrane</keyword>
<evidence type="ECO:0000256" key="4">
    <source>
        <dbReference type="ARBA" id="ARBA00023136"/>
    </source>
</evidence>
<dbReference type="GeneID" id="54358090"/>
<feature type="region of interest" description="Disordered" evidence="7">
    <location>
        <begin position="216"/>
        <end position="241"/>
    </location>
</feature>
<dbReference type="GO" id="GO:0034488">
    <property type="term" value="P:basic amino acid transmembrane export from vacuole"/>
    <property type="evidence" value="ECO:0007669"/>
    <property type="project" value="TreeGrafter"/>
</dbReference>
<gene>
    <name evidence="10" type="ORF">K489DRAFT_295004</name>
</gene>
<dbReference type="OrthoDB" id="8048523at2759"/>
<evidence type="ECO:0000256" key="8">
    <source>
        <dbReference type="SAM" id="Phobius"/>
    </source>
</evidence>
<feature type="non-terminal residue" evidence="10">
    <location>
        <position position="1"/>
    </location>
</feature>
<evidence type="ECO:0000256" key="7">
    <source>
        <dbReference type="SAM" id="MobiDB-lite"/>
    </source>
</evidence>
<feature type="transmembrane region" description="Helical" evidence="8">
    <location>
        <begin position="34"/>
        <end position="55"/>
    </location>
</feature>
<dbReference type="Pfam" id="PF04193">
    <property type="entry name" value="PQ-loop"/>
    <property type="match status" value="2"/>
</dbReference>